<dbReference type="AlphaFoldDB" id="A0AAU8A153"/>
<dbReference type="Pfam" id="PF04519">
    <property type="entry name" value="Bactofilin"/>
    <property type="match status" value="1"/>
</dbReference>
<evidence type="ECO:0000256" key="1">
    <source>
        <dbReference type="ARBA" id="ARBA00044755"/>
    </source>
</evidence>
<organism evidence="3">
    <name type="scientific">Polynucleobacter sp. UK-FUSCHL-C3</name>
    <dbReference type="NCBI Taxonomy" id="2955208"/>
    <lineage>
        <taxon>Bacteria</taxon>
        <taxon>Pseudomonadati</taxon>
        <taxon>Pseudomonadota</taxon>
        <taxon>Betaproteobacteria</taxon>
        <taxon>Burkholderiales</taxon>
        <taxon>Burkholderiaceae</taxon>
        <taxon>Polynucleobacter</taxon>
    </lineage>
</organism>
<comment type="similarity">
    <text evidence="1">Belongs to the bactofilin family.</text>
</comment>
<feature type="compositionally biased region" description="Low complexity" evidence="2">
    <location>
        <begin position="14"/>
        <end position="35"/>
    </location>
</feature>
<dbReference type="PANTHER" id="PTHR35024:SF4">
    <property type="entry name" value="POLYMER-FORMING CYTOSKELETAL PROTEIN"/>
    <property type="match status" value="1"/>
</dbReference>
<protein>
    <submittedName>
        <fullName evidence="3">Polymer-forming cytoskeletal protein</fullName>
    </submittedName>
</protein>
<dbReference type="RefSeq" id="WP_353438385.1">
    <property type="nucleotide sequence ID" value="NZ_CP099959.1"/>
</dbReference>
<feature type="region of interest" description="Disordered" evidence="2">
    <location>
        <begin position="1"/>
        <end position="44"/>
    </location>
</feature>
<dbReference type="EMBL" id="CP099959">
    <property type="protein sequence ID" value="XCC57355.1"/>
    <property type="molecule type" value="Genomic_DNA"/>
</dbReference>
<proteinExistence type="inferred from homology"/>
<accession>A0AAU8A153</accession>
<sequence>MFSKKPNDSEDNSSENSQNQYPEYSPEPAAEPEQSVYEGSSNRINPTKPSIISEGFEFVGTITSDGVLNISGVIKGKVTAKSVLVDSTGLVEGELFSDQVMVKGRVLGDINCDELNIGPLAEVDGSVSYESVHIQRGGKIKGHFIKK</sequence>
<dbReference type="PANTHER" id="PTHR35024">
    <property type="entry name" value="HYPOTHETICAL CYTOSOLIC PROTEIN"/>
    <property type="match status" value="1"/>
</dbReference>
<dbReference type="InterPro" id="IPR007607">
    <property type="entry name" value="BacA/B"/>
</dbReference>
<name>A0AAU8A153_9BURK</name>
<reference evidence="3" key="1">
    <citation type="submission" date="2022-06" db="EMBL/GenBank/DDBJ databases">
        <title>New Polynucleobacter species.</title>
        <authorList>
            <person name="Hahn M.W."/>
        </authorList>
    </citation>
    <scope>NUCLEOTIDE SEQUENCE</scope>
    <source>
        <strain evidence="3">UK-FUSCHL-C3</strain>
    </source>
</reference>
<evidence type="ECO:0000256" key="2">
    <source>
        <dbReference type="SAM" id="MobiDB-lite"/>
    </source>
</evidence>
<evidence type="ECO:0000313" key="3">
    <source>
        <dbReference type="EMBL" id="XCC57355.1"/>
    </source>
</evidence>
<gene>
    <name evidence="3" type="ORF">NKE59_07605</name>
</gene>